<accession>A0ABT8WR04</accession>
<comment type="caution">
    <text evidence="1">The sequence shown here is derived from an EMBL/GenBank/DDBJ whole genome shotgun (WGS) entry which is preliminary data.</text>
</comment>
<dbReference type="Proteomes" id="UP001176806">
    <property type="component" value="Unassembled WGS sequence"/>
</dbReference>
<name>A0ABT8WR04_9FLAO</name>
<protein>
    <recommendedName>
        <fullName evidence="3">Helix-turn-helix protein</fullName>
    </recommendedName>
</protein>
<reference evidence="1" key="1">
    <citation type="submission" date="2023-07" db="EMBL/GenBank/DDBJ databases">
        <title>Two novel species in the genus Flavivirga.</title>
        <authorList>
            <person name="Kwon K."/>
        </authorList>
    </citation>
    <scope>NUCLEOTIDE SEQUENCE</scope>
    <source>
        <strain evidence="1">KACC 14158</strain>
    </source>
</reference>
<proteinExistence type="predicted"/>
<evidence type="ECO:0000313" key="1">
    <source>
        <dbReference type="EMBL" id="MDO5975607.1"/>
    </source>
</evidence>
<gene>
    <name evidence="1" type="ORF">Q4Q40_15545</name>
</gene>
<evidence type="ECO:0000313" key="2">
    <source>
        <dbReference type="Proteomes" id="UP001176806"/>
    </source>
</evidence>
<keyword evidence="2" id="KW-1185">Reference proteome</keyword>
<sequence length="91" mass="10608">MMVKTIDNNGVILIDPDQEKEVLIGLMLEVNAFASIKTTEILTTLDKTTQYRLRKAGKFPKLHSLNHQGRRKAYKIQDLKNWIENPENYKH</sequence>
<organism evidence="1 2">
    <name type="scientific">Flavivirga jejuensis</name>
    <dbReference type="NCBI Taxonomy" id="870487"/>
    <lineage>
        <taxon>Bacteria</taxon>
        <taxon>Pseudomonadati</taxon>
        <taxon>Bacteroidota</taxon>
        <taxon>Flavobacteriia</taxon>
        <taxon>Flavobacteriales</taxon>
        <taxon>Flavobacteriaceae</taxon>
        <taxon>Flavivirga</taxon>
    </lineage>
</organism>
<dbReference type="RefSeq" id="WP_303302817.1">
    <property type="nucleotide sequence ID" value="NZ_BAABDA010000050.1"/>
</dbReference>
<evidence type="ECO:0008006" key="3">
    <source>
        <dbReference type="Google" id="ProtNLM"/>
    </source>
</evidence>
<dbReference type="EMBL" id="JAUOEL010000005">
    <property type="protein sequence ID" value="MDO5975607.1"/>
    <property type="molecule type" value="Genomic_DNA"/>
</dbReference>